<dbReference type="Proteomes" id="UP000606008">
    <property type="component" value="Unassembled WGS sequence"/>
</dbReference>
<dbReference type="RefSeq" id="WP_166691966.1">
    <property type="nucleotide sequence ID" value="NZ_WAEL01000003.1"/>
</dbReference>
<evidence type="ECO:0008006" key="3">
    <source>
        <dbReference type="Google" id="ProtNLM"/>
    </source>
</evidence>
<keyword evidence="2" id="KW-1185">Reference proteome</keyword>
<proteinExistence type="predicted"/>
<comment type="caution">
    <text evidence="1">The sequence shown here is derived from an EMBL/GenBank/DDBJ whole genome shotgun (WGS) entry which is preliminary data.</text>
</comment>
<reference evidence="1" key="1">
    <citation type="submission" date="2024-05" db="EMBL/GenBank/DDBJ databases">
        <authorList>
            <person name="Jung D.-H."/>
        </authorList>
    </citation>
    <scope>NUCLEOTIDE SEQUENCE</scope>
    <source>
        <strain evidence="1">JA-25</strain>
    </source>
</reference>
<organism evidence="1 2">
    <name type="scientific">Fibrivirga algicola</name>
    <dbReference type="NCBI Taxonomy" id="2950420"/>
    <lineage>
        <taxon>Bacteria</taxon>
        <taxon>Pseudomonadati</taxon>
        <taxon>Bacteroidota</taxon>
        <taxon>Cytophagia</taxon>
        <taxon>Cytophagales</taxon>
        <taxon>Spirosomataceae</taxon>
        <taxon>Fibrivirga</taxon>
    </lineage>
</organism>
<evidence type="ECO:0000313" key="2">
    <source>
        <dbReference type="Proteomes" id="UP000606008"/>
    </source>
</evidence>
<accession>A0ABX0QE96</accession>
<protein>
    <recommendedName>
        <fullName evidence="3">DUF4249 family protein</fullName>
    </recommendedName>
</protein>
<evidence type="ECO:0000313" key="1">
    <source>
        <dbReference type="EMBL" id="NID10751.1"/>
    </source>
</evidence>
<sequence>MALSLRFLFFLVFGSLNVGLLSCNDQSTINSRPVEKTVLLPTTIEWHSEGALAHWVYRSLFAYNSANQLLSVRDSLLTSGNAPATPWVRFSYTDDNRLSTITLNTELFDNTLQRYSQSSGFDLTYAGNTLTAQVRIGNQAVKQVSISLDQAGYPVNRSVALGRLYLDSQGHLDYLTESKKSQERNPANYVQVLDQQYDQYQNIFSTSKEYQILAALIAASDQSIYSRPLYFLDNPLTSNNLAFQKRKSCSVSFGQLDCSEGTIVYENQRVNEFGFPIQRSCPSGPMGTFYYTISYRQVR</sequence>
<dbReference type="EMBL" id="WAEL01000003">
    <property type="protein sequence ID" value="NID10751.1"/>
    <property type="molecule type" value="Genomic_DNA"/>
</dbReference>
<gene>
    <name evidence="1" type="ORF">F7231_11275</name>
</gene>
<dbReference type="PROSITE" id="PS51257">
    <property type="entry name" value="PROKAR_LIPOPROTEIN"/>
    <property type="match status" value="1"/>
</dbReference>
<name>A0ABX0QE96_9BACT</name>